<protein>
    <submittedName>
        <fullName evidence="6">Glycosyl transferase, group 2 family protein</fullName>
    </submittedName>
</protein>
<feature type="transmembrane region" description="Helical" evidence="4">
    <location>
        <begin position="862"/>
        <end position="883"/>
    </location>
</feature>
<dbReference type="Proteomes" id="UP000032434">
    <property type="component" value="Chromosome 1"/>
</dbReference>
<dbReference type="InterPro" id="IPR016024">
    <property type="entry name" value="ARM-type_fold"/>
</dbReference>
<evidence type="ECO:0000259" key="5">
    <source>
        <dbReference type="Pfam" id="PF00535"/>
    </source>
</evidence>
<feature type="transmembrane region" description="Helical" evidence="4">
    <location>
        <begin position="6"/>
        <end position="26"/>
    </location>
</feature>
<dbReference type="SUPFAM" id="SSF53448">
    <property type="entry name" value="Nucleotide-diphospho-sugar transferases"/>
    <property type="match status" value="1"/>
</dbReference>
<dbReference type="KEGG" id="aoc:Aocu_08390"/>
<dbReference type="InterPro" id="IPR001173">
    <property type="entry name" value="Glyco_trans_2-like"/>
</dbReference>
<evidence type="ECO:0000313" key="6">
    <source>
        <dbReference type="EMBL" id="CDR30912.1"/>
    </source>
</evidence>
<keyword evidence="2" id="KW-0328">Glycosyltransferase</keyword>
<proteinExistence type="inferred from homology"/>
<comment type="similarity">
    <text evidence="1">Belongs to the glycosyltransferase 2 family.</text>
</comment>
<dbReference type="InterPro" id="IPR029044">
    <property type="entry name" value="Nucleotide-diphossugar_trans"/>
</dbReference>
<keyword evidence="4" id="KW-0472">Membrane</keyword>
<dbReference type="PANTHER" id="PTHR43630:SF1">
    <property type="entry name" value="POLY-BETA-1,6-N-ACETYL-D-GLUCOSAMINE SYNTHASE"/>
    <property type="match status" value="1"/>
</dbReference>
<organism evidence="6 7">
    <name type="scientific">Acholeplasma oculi</name>
    <dbReference type="NCBI Taxonomy" id="35623"/>
    <lineage>
        <taxon>Bacteria</taxon>
        <taxon>Bacillati</taxon>
        <taxon>Mycoplasmatota</taxon>
        <taxon>Mollicutes</taxon>
        <taxon>Acholeplasmatales</taxon>
        <taxon>Acholeplasmataceae</taxon>
        <taxon>Acholeplasma</taxon>
    </lineage>
</organism>
<gene>
    <name evidence="6" type="ORF">Aocu_08390</name>
</gene>
<feature type="transmembrane region" description="Helical" evidence="4">
    <location>
        <begin position="481"/>
        <end position="501"/>
    </location>
</feature>
<name>A0A061AIT8_9MOLU</name>
<dbReference type="OrthoDB" id="396670at2"/>
<keyword evidence="4" id="KW-0812">Transmembrane</keyword>
<dbReference type="STRING" id="35623.Aocu_08390"/>
<dbReference type="InParanoid" id="A0A061AIT8"/>
<dbReference type="CDD" id="cd06423">
    <property type="entry name" value="CESA_like"/>
    <property type="match status" value="1"/>
</dbReference>
<dbReference type="GO" id="GO:0016757">
    <property type="term" value="F:glycosyltransferase activity"/>
    <property type="evidence" value="ECO:0007669"/>
    <property type="project" value="UniProtKB-KW"/>
</dbReference>
<dbReference type="RefSeq" id="WP_079560587.1">
    <property type="nucleotide sequence ID" value="NZ_FUZK01000001.1"/>
</dbReference>
<dbReference type="PANTHER" id="PTHR43630">
    <property type="entry name" value="POLY-BETA-1,6-N-ACETYL-D-GLUCOSAMINE SYNTHASE"/>
    <property type="match status" value="1"/>
</dbReference>
<feature type="transmembrane region" description="Helical" evidence="4">
    <location>
        <begin position="438"/>
        <end position="461"/>
    </location>
</feature>
<dbReference type="SUPFAM" id="SSF48371">
    <property type="entry name" value="ARM repeat"/>
    <property type="match status" value="1"/>
</dbReference>
<keyword evidence="7" id="KW-1185">Reference proteome</keyword>
<feature type="domain" description="Glycosyltransferase 2-like" evidence="5">
    <location>
        <begin position="529"/>
        <end position="698"/>
    </location>
</feature>
<keyword evidence="4" id="KW-1133">Transmembrane helix</keyword>
<dbReference type="HOGENOM" id="CLU_310116_0_0_14"/>
<evidence type="ECO:0000256" key="2">
    <source>
        <dbReference type="ARBA" id="ARBA00022676"/>
    </source>
</evidence>
<evidence type="ECO:0000313" key="7">
    <source>
        <dbReference type="Proteomes" id="UP000032434"/>
    </source>
</evidence>
<sequence>MNKDIIFIAIGVFVGITIFLLVLILLQKRINRKNSMRQGLARDYLFKRYFDNEPIKRPVSAKFFFNAFIDIETQVSIEPVVRKKIIEDISKTRFCKKQYRNLNSLSKYKRKLAVFYLQSLDLKDVNSLFEKRLEKERNDSVRFFILYALKAHINERIFNLAMNSLSHSDLSYPRWVYAIFKNNYDVIRPFISKYFSDERVRIKKFLLYLASNVFDANLRQYAFDKFEQTNEYKDIKKEALYALSLMYPEDLITDHFLEHEDLEVRKVAIRASAIKVTQEMVDYHLNAMDGTLLDLNRANALSRIVFDSKTLLIYLLNYYPKSKTEHQRLAISRVLSHHIDYLMLKLKSDSYSYITEIIEDLLKLHIVEDFIDFMNINKDKEVEKIMLNIIKKYATQDKFLLDEFSIYLNQRILNKLGLIQKPLPTSVREKAPVELTKVIWTVFWIVVAITFMPIIFFFLNLDLIFSNEPLLTPFLISLNTYLSVYFIAVNSIYLILLLFSLKGANERDQMWSIKKQTLLFEHDLLPSISIIAPAYNEEKSIIESVTSLLNLKYPKYEVIVVNDGSKDDTIGVLVKHFELERKHPFFQLPLKTKPLRSVYVSKQIPNLIVIDKQNGGKADALNLGINVAKNDYICGIDADSLLDEDALLKLMSVTLDDAKTHIALGGNIVPVNGCIVDKGKIEQSGLGKNPIVRFQTLEYLRAFTTGRIGWSKLHSLLIVSGAFGLFNRKSLIDTGGYLTISGDLKKDTVGEDMELVVRLTYKAIKDKLPYRVEYVHHANCYTELPSDMSSLLKQRNRWQRGLLDILSYHRSLLFNPRYKQPGLIGFPYFFIFEMMGPFLELIGYLALITGFILGILNVELVILLFYATIGFGIYISLISLWISERRNDFYPMKHTLIMIMIAIAENFGFRQLMSLHRIKATLSSLKESGHWGSQNRTGFQKK</sequence>
<evidence type="ECO:0000256" key="4">
    <source>
        <dbReference type="SAM" id="Phobius"/>
    </source>
</evidence>
<dbReference type="Gene3D" id="3.90.550.10">
    <property type="entry name" value="Spore Coat Polysaccharide Biosynthesis Protein SpsA, Chain A"/>
    <property type="match status" value="1"/>
</dbReference>
<dbReference type="EMBL" id="LK028559">
    <property type="protein sequence ID" value="CDR30912.1"/>
    <property type="molecule type" value="Genomic_DNA"/>
</dbReference>
<dbReference type="Pfam" id="PF00535">
    <property type="entry name" value="Glycos_transf_2"/>
    <property type="match status" value="1"/>
</dbReference>
<dbReference type="PATRIC" id="fig|35623.3.peg.839"/>
<dbReference type="AlphaFoldDB" id="A0A061AIT8"/>
<accession>A0A061AIT8</accession>
<reference evidence="7" key="1">
    <citation type="submission" date="2014-05" db="EMBL/GenBank/DDBJ databases">
        <authorList>
            <person name="Kube M."/>
        </authorList>
    </citation>
    <scope>NUCLEOTIDE SEQUENCE [LARGE SCALE GENOMIC DNA]</scope>
</reference>
<keyword evidence="3 6" id="KW-0808">Transferase</keyword>
<evidence type="ECO:0000256" key="3">
    <source>
        <dbReference type="ARBA" id="ARBA00022679"/>
    </source>
</evidence>
<evidence type="ECO:0000256" key="1">
    <source>
        <dbReference type="ARBA" id="ARBA00006739"/>
    </source>
</evidence>